<proteinExistence type="predicted"/>
<dbReference type="RefSeq" id="WP_184826413.1">
    <property type="nucleotide sequence ID" value="NZ_JACHMM010000001.1"/>
</dbReference>
<feature type="transmembrane region" description="Helical" evidence="1">
    <location>
        <begin position="53"/>
        <end position="76"/>
    </location>
</feature>
<evidence type="ECO:0000313" key="3">
    <source>
        <dbReference type="Proteomes" id="UP000542813"/>
    </source>
</evidence>
<comment type="caution">
    <text evidence="2">The sequence shown here is derived from an EMBL/GenBank/DDBJ whole genome shotgun (WGS) entry which is preliminary data.</text>
</comment>
<dbReference type="AlphaFoldDB" id="A0A7W9GV92"/>
<reference evidence="2 3" key="1">
    <citation type="submission" date="2020-08" db="EMBL/GenBank/DDBJ databases">
        <title>Sequencing the genomes of 1000 actinobacteria strains.</title>
        <authorList>
            <person name="Klenk H.-P."/>
        </authorList>
    </citation>
    <scope>NUCLEOTIDE SEQUENCE [LARGE SCALE GENOMIC DNA]</scope>
    <source>
        <strain evidence="2 3">DSM 102122</strain>
    </source>
</reference>
<organism evidence="2 3">
    <name type="scientific">Jiangella mangrovi</name>
    <dbReference type="NCBI Taxonomy" id="1524084"/>
    <lineage>
        <taxon>Bacteria</taxon>
        <taxon>Bacillati</taxon>
        <taxon>Actinomycetota</taxon>
        <taxon>Actinomycetes</taxon>
        <taxon>Jiangellales</taxon>
        <taxon>Jiangellaceae</taxon>
        <taxon>Jiangella</taxon>
    </lineage>
</organism>
<name>A0A7W9GV92_9ACTN</name>
<keyword evidence="3" id="KW-1185">Reference proteome</keyword>
<gene>
    <name evidence="2" type="ORF">HD601_004963</name>
</gene>
<keyword evidence="1" id="KW-0812">Transmembrane</keyword>
<sequence length="147" mass="14905">MALAVLFVVLDTVTTLAGWTWWSADPGALAWTMLGLQAVACSSLVVRRRAPLTVLAVLGTFTLVVTLLIAPAGLLVPATTDTAVHNTAPTGTADPALAASGSGLGIVNLRRSVDLVNSSLRAGPASDGGFELVATLPAYIPTSGRLA</sequence>
<protein>
    <submittedName>
        <fullName evidence="2">Uncharacterized protein</fullName>
    </submittedName>
</protein>
<dbReference type="Proteomes" id="UP000542813">
    <property type="component" value="Unassembled WGS sequence"/>
</dbReference>
<evidence type="ECO:0000313" key="2">
    <source>
        <dbReference type="EMBL" id="MBB5790388.1"/>
    </source>
</evidence>
<feature type="transmembrane region" description="Helical" evidence="1">
    <location>
        <begin position="28"/>
        <end position="46"/>
    </location>
</feature>
<accession>A0A7W9GV92</accession>
<keyword evidence="1" id="KW-1133">Transmembrane helix</keyword>
<evidence type="ECO:0000256" key="1">
    <source>
        <dbReference type="SAM" id="Phobius"/>
    </source>
</evidence>
<dbReference type="EMBL" id="JACHMM010000001">
    <property type="protein sequence ID" value="MBB5790388.1"/>
    <property type="molecule type" value="Genomic_DNA"/>
</dbReference>
<keyword evidence="1" id="KW-0472">Membrane</keyword>